<feature type="active site" description="Tele-phosphohistidine intermediate" evidence="12">
    <location>
        <position position="455"/>
    </location>
</feature>
<dbReference type="Proteomes" id="UP000001683">
    <property type="component" value="Chromosome"/>
</dbReference>
<feature type="binding site" evidence="13">
    <location>
        <position position="561"/>
    </location>
    <ligand>
        <name>substrate</name>
    </ligand>
</feature>
<dbReference type="InterPro" id="IPR002192">
    <property type="entry name" value="PPDK_AMP/ATP-bd"/>
</dbReference>
<keyword evidence="8 19" id="KW-0418">Kinase</keyword>
<evidence type="ECO:0000256" key="10">
    <source>
        <dbReference type="ARBA" id="ARBA00022842"/>
    </source>
</evidence>
<dbReference type="AlphaFoldDB" id="B2A1Y9"/>
<feature type="binding site" evidence="13">
    <location>
        <position position="617"/>
    </location>
    <ligand>
        <name>substrate</name>
    </ligand>
</feature>
<evidence type="ECO:0000259" key="18">
    <source>
        <dbReference type="Pfam" id="PF02896"/>
    </source>
</evidence>
<keyword evidence="10 14" id="KW-0460">Magnesium</keyword>
<evidence type="ECO:0000256" key="4">
    <source>
        <dbReference type="ARBA" id="ARBA00020138"/>
    </source>
</evidence>
<dbReference type="InterPro" id="IPR000121">
    <property type="entry name" value="PEP_util_C"/>
</dbReference>
<dbReference type="GO" id="GO:0016301">
    <property type="term" value="F:kinase activity"/>
    <property type="evidence" value="ECO:0007669"/>
    <property type="project" value="UniProtKB-UniRule"/>
</dbReference>
<reference evidence="19 20" key="2">
    <citation type="journal article" date="2011" name="J. Bacteriol.">
        <title>Complete genome sequence of the anaerobic, halophilic alkalithermophile Natranaerobius thermophilus JW/NM-WN-LF.</title>
        <authorList>
            <person name="Zhao B."/>
            <person name="Mesbah N.M."/>
            <person name="Dalin E."/>
            <person name="Goodwin L."/>
            <person name="Nolan M."/>
            <person name="Pitluck S."/>
            <person name="Chertkov O."/>
            <person name="Brettin T.S."/>
            <person name="Han J."/>
            <person name="Larimer F.W."/>
            <person name="Land M.L."/>
            <person name="Hauser L."/>
            <person name="Kyrpides N."/>
            <person name="Wiegel J."/>
        </authorList>
    </citation>
    <scope>NUCLEOTIDE SEQUENCE [LARGE SCALE GENOMIC DNA]</scope>
    <source>
        <strain evidence="20">ATCC BAA-1301 / DSM 18059 / JW/NM-WN-LF</strain>
    </source>
</reference>
<dbReference type="Gene3D" id="3.30.470.20">
    <property type="entry name" value="ATP-grasp fold, B domain"/>
    <property type="match status" value="1"/>
</dbReference>
<evidence type="ECO:0000256" key="2">
    <source>
        <dbReference type="ARBA" id="ARBA00007837"/>
    </source>
</evidence>
<keyword evidence="20" id="KW-1185">Reference proteome</keyword>
<dbReference type="PROSITE" id="PS00370">
    <property type="entry name" value="PEP_ENZYMES_PHOS_SITE"/>
    <property type="match status" value="1"/>
</dbReference>
<comment type="catalytic activity">
    <reaction evidence="11">
        <text>pyruvate + phosphate + ATP = phosphoenolpyruvate + AMP + diphosphate + H(+)</text>
        <dbReference type="Rhea" id="RHEA:10756"/>
        <dbReference type="ChEBI" id="CHEBI:15361"/>
        <dbReference type="ChEBI" id="CHEBI:15378"/>
        <dbReference type="ChEBI" id="CHEBI:30616"/>
        <dbReference type="ChEBI" id="CHEBI:33019"/>
        <dbReference type="ChEBI" id="CHEBI:43474"/>
        <dbReference type="ChEBI" id="CHEBI:58702"/>
        <dbReference type="ChEBI" id="CHEBI:456215"/>
        <dbReference type="EC" id="2.7.9.1"/>
    </reaction>
</comment>
<name>B2A1Y9_NATTJ</name>
<dbReference type="Pfam" id="PF01326">
    <property type="entry name" value="PPDK_N"/>
    <property type="match status" value="2"/>
</dbReference>
<dbReference type="InterPro" id="IPR040442">
    <property type="entry name" value="Pyrv_kinase-like_dom_sf"/>
</dbReference>
<dbReference type="Gene3D" id="3.30.1490.20">
    <property type="entry name" value="ATP-grasp fold, A domain"/>
    <property type="match status" value="1"/>
</dbReference>
<comment type="similarity">
    <text evidence="2 11">Belongs to the PEP-utilizing enzyme family.</text>
</comment>
<evidence type="ECO:0000313" key="20">
    <source>
        <dbReference type="Proteomes" id="UP000001683"/>
    </source>
</evidence>
<evidence type="ECO:0000256" key="3">
    <source>
        <dbReference type="ARBA" id="ARBA00011994"/>
    </source>
</evidence>
<protein>
    <recommendedName>
        <fullName evidence="4 11">Pyruvate, phosphate dikinase</fullName>
        <ecNumber evidence="3 11">2.7.9.1</ecNumber>
    </recommendedName>
</protein>
<dbReference type="Gene3D" id="1.20.80.30">
    <property type="match status" value="1"/>
</dbReference>
<dbReference type="GO" id="GO:0046872">
    <property type="term" value="F:metal ion binding"/>
    <property type="evidence" value="ECO:0007669"/>
    <property type="project" value="UniProtKB-UniRule"/>
</dbReference>
<dbReference type="STRING" id="457570.Nther_1211"/>
<dbReference type="SUPFAM" id="SSF56059">
    <property type="entry name" value="Glutathione synthetase ATP-binding domain-like"/>
    <property type="match status" value="1"/>
</dbReference>
<dbReference type="InterPro" id="IPR010121">
    <property type="entry name" value="Pyruvate_phosphate_dikinase"/>
</dbReference>
<gene>
    <name evidence="19" type="ordered locus">Nther_1211</name>
</gene>
<dbReference type="RefSeq" id="WP_012447669.1">
    <property type="nucleotide sequence ID" value="NC_010718.1"/>
</dbReference>
<evidence type="ECO:0000259" key="17">
    <source>
        <dbReference type="Pfam" id="PF01326"/>
    </source>
</evidence>
<dbReference type="SUPFAM" id="SSF51621">
    <property type="entry name" value="Phosphoenolpyruvate/pyruvate domain"/>
    <property type="match status" value="1"/>
</dbReference>
<evidence type="ECO:0000256" key="1">
    <source>
        <dbReference type="ARBA" id="ARBA00001946"/>
    </source>
</evidence>
<keyword evidence="19" id="KW-0670">Pyruvate</keyword>
<feature type="domain" description="PEP-utilising enzyme mobile" evidence="16">
    <location>
        <begin position="422"/>
        <end position="503"/>
    </location>
</feature>
<feature type="binding site" evidence="13">
    <location>
        <position position="752"/>
    </location>
    <ligand>
        <name>substrate</name>
    </ligand>
</feature>
<dbReference type="InterPro" id="IPR036637">
    <property type="entry name" value="Phosphohistidine_dom_sf"/>
</dbReference>
<feature type="domain" description="Pyruvate phosphate dikinase AMP/ATP-binding" evidence="17">
    <location>
        <begin position="58"/>
        <end position="293"/>
    </location>
</feature>
<dbReference type="FunCoup" id="B2A1Y9">
    <property type="interactions" value="331"/>
</dbReference>
<sequence length="882" mass="98022">MTSMDKLVYKFSEGSRDMKPFLGGKGANLAEMTKIGLPVPPGFTVSTDACNEYFKNNGILTEQLREQIFTALSEIENATNKKFGDPSNPLLVSVRSGAVISMPGMMDTVLNLGLNDETVQGLARQTSNDRFAYDSYRRFIQMFSDVVMGIGNYMFENEMSRLKEEYQVTEDTQLNSQALQDLITRYKQVYNRETGEEFPQDPKDQLIMAVKAVFNSWNNQRAKVYREIHNISHELGTAVNVQTMVFGNMGNDSGTGVAFTRNPSTGEKNIYGEFLLNAQGEDVVAGIRTPKAIKDLEDEFPEVYNQFLEVSQLLENHYCDMQDIEFTVENKKLYLLQTRNGKRTAAAAVKIAVDMVEEGVISKETALQRVEPEQIAHLLHPQIDPDQDFEMLTSGLPASPGAATGNVVFDANEAEELKNIGKNVILARPETTPDDIHGIVAAEGILTSRGGMTSHAAVVARGMGIPAVCGCDEISIDLENERMIINGQNINKGELISIDGGSGKVISGAVKLTDPGLNEESQKLLDWAENIKQLGVRANADTPSDAAKAREFGAKGIGLCRTEHMFMGSERLPKVQEMIISESESQRKEALDKLVPYQEQDFYEILKIMDGYPTTVRLLDPPLHEFLPDREKLEQELNNLSKDEIDEEALEEKKQLLDKVKALEESNPMLGFRGCRLGLIYPEIYNMQVEALVKATKKLLAEGYSPQPEIMVPLVGHETEMELLKDSIHEIIDLHVEAPEEKEIFHVGTMIELPRACMTADEIANHVQFFSFGTNDLTQTTLGYSRDDAEGKFLAHYMQNDIIPENPFMILDQAGVGELVKIAVEKSKQVNPDLTRGICGEHGGDPDSIKFFHKIGLHYVSCSPFRVPVARLAAAQSVLNSE</sequence>
<keyword evidence="6 14" id="KW-0479">Metal-binding</keyword>
<evidence type="ECO:0000313" key="19">
    <source>
        <dbReference type="EMBL" id="ACB84794.1"/>
    </source>
</evidence>
<comment type="cofactor">
    <cofactor evidence="1 11 14">
        <name>Mg(2+)</name>
        <dbReference type="ChEBI" id="CHEBI:18420"/>
    </cofactor>
</comment>
<dbReference type="Pfam" id="PF00391">
    <property type="entry name" value="PEP-utilizers"/>
    <property type="match status" value="1"/>
</dbReference>
<dbReference type="InterPro" id="IPR008279">
    <property type="entry name" value="PEP-util_enz_mobile_dom"/>
</dbReference>
<feature type="binding site" evidence="13">
    <location>
        <position position="774"/>
    </location>
    <ligand>
        <name>substrate</name>
    </ligand>
</feature>
<dbReference type="PROSITE" id="PS00742">
    <property type="entry name" value="PEP_ENZYMES_2"/>
    <property type="match status" value="1"/>
</dbReference>
<dbReference type="eggNOG" id="COG1080">
    <property type="taxonomic scope" value="Bacteria"/>
</dbReference>
<feature type="binding site" evidence="14">
    <location>
        <position position="776"/>
    </location>
    <ligand>
        <name>Mg(2+)</name>
        <dbReference type="ChEBI" id="CHEBI:18420"/>
    </ligand>
</feature>
<organism evidence="19 20">
    <name type="scientific">Natranaerobius thermophilus (strain ATCC BAA-1301 / DSM 18059 / JW/NM-WN-LF)</name>
    <dbReference type="NCBI Taxonomy" id="457570"/>
    <lineage>
        <taxon>Bacteria</taxon>
        <taxon>Bacillati</taxon>
        <taxon>Bacillota</taxon>
        <taxon>Clostridia</taxon>
        <taxon>Natranaerobiales</taxon>
        <taxon>Natranaerobiaceae</taxon>
        <taxon>Natranaerobius</taxon>
    </lineage>
</organism>
<evidence type="ECO:0000256" key="8">
    <source>
        <dbReference type="ARBA" id="ARBA00022777"/>
    </source>
</evidence>
<feature type="binding site" evidence="13">
    <location>
        <position position="776"/>
    </location>
    <ligand>
        <name>substrate</name>
    </ligand>
</feature>
<feature type="domain" description="PEP-utilising enzyme C-terminal" evidence="18">
    <location>
        <begin position="520"/>
        <end position="877"/>
    </location>
</feature>
<feature type="binding site" evidence="13">
    <location>
        <position position="773"/>
    </location>
    <ligand>
        <name>substrate</name>
    </ligand>
</feature>
<reference evidence="19 20" key="1">
    <citation type="submission" date="2008-04" db="EMBL/GenBank/DDBJ databases">
        <title>Complete sequence of chromosome of Natranaerobius thermophilus JW/NM-WN-LF.</title>
        <authorList>
            <consortium name="US DOE Joint Genome Institute"/>
            <person name="Copeland A."/>
            <person name="Lucas S."/>
            <person name="Lapidus A."/>
            <person name="Glavina del Rio T."/>
            <person name="Dalin E."/>
            <person name="Tice H."/>
            <person name="Bruce D."/>
            <person name="Goodwin L."/>
            <person name="Pitluck S."/>
            <person name="Chertkov O."/>
            <person name="Brettin T."/>
            <person name="Detter J.C."/>
            <person name="Han C."/>
            <person name="Kuske C.R."/>
            <person name="Schmutz J."/>
            <person name="Larimer F."/>
            <person name="Land M."/>
            <person name="Hauser L."/>
            <person name="Kyrpides N."/>
            <person name="Lykidis A."/>
            <person name="Mesbah N.M."/>
            <person name="Wiegel J."/>
        </authorList>
    </citation>
    <scope>NUCLEOTIDE SEQUENCE [LARGE SCALE GENOMIC DNA]</scope>
    <source>
        <strain evidence="20">ATCC BAA-1301 / DSM 18059 / JW/NM-WN-LF</strain>
    </source>
</reference>
<evidence type="ECO:0000259" key="16">
    <source>
        <dbReference type="Pfam" id="PF00391"/>
    </source>
</evidence>
<accession>B2A1Y9</accession>
<dbReference type="KEGG" id="nth:Nther_1211"/>
<keyword evidence="7" id="KW-0547">Nucleotide-binding</keyword>
<dbReference type="InterPro" id="IPR015813">
    <property type="entry name" value="Pyrv/PenolPyrv_kinase-like_dom"/>
</dbReference>
<dbReference type="Gene3D" id="3.50.30.10">
    <property type="entry name" value="Phosphohistidine domain"/>
    <property type="match status" value="1"/>
</dbReference>
<feature type="binding site" evidence="14">
    <location>
        <position position="752"/>
    </location>
    <ligand>
        <name>Mg(2+)</name>
        <dbReference type="ChEBI" id="CHEBI:18420"/>
    </ligand>
</feature>
<dbReference type="PANTHER" id="PTHR22931:SF9">
    <property type="entry name" value="PYRUVATE, PHOSPHATE DIKINASE 1, CHLOROPLASTIC"/>
    <property type="match status" value="1"/>
</dbReference>
<evidence type="ECO:0000256" key="13">
    <source>
        <dbReference type="PIRSR" id="PIRSR000853-2"/>
    </source>
</evidence>
<evidence type="ECO:0000256" key="5">
    <source>
        <dbReference type="ARBA" id="ARBA00022679"/>
    </source>
</evidence>
<feature type="coiled-coil region" evidence="15">
    <location>
        <begin position="630"/>
        <end position="666"/>
    </location>
</feature>
<dbReference type="NCBIfam" id="TIGR01828">
    <property type="entry name" value="pyru_phos_dikin"/>
    <property type="match status" value="1"/>
</dbReference>
<dbReference type="InParanoid" id="B2A1Y9"/>
<dbReference type="NCBIfam" id="NF004531">
    <property type="entry name" value="PRK05878.1"/>
    <property type="match status" value="1"/>
</dbReference>
<dbReference type="EMBL" id="CP001034">
    <property type="protein sequence ID" value="ACB84794.1"/>
    <property type="molecule type" value="Genomic_DNA"/>
</dbReference>
<keyword evidence="9" id="KW-0067">ATP-binding</keyword>
<dbReference type="InterPro" id="IPR023151">
    <property type="entry name" value="PEP_util_CS"/>
</dbReference>
<evidence type="ECO:0000256" key="7">
    <source>
        <dbReference type="ARBA" id="ARBA00022741"/>
    </source>
</evidence>
<dbReference type="Gene3D" id="1.10.189.10">
    <property type="entry name" value="Pyruvate Phosphate Dikinase, domain 2"/>
    <property type="match status" value="1"/>
</dbReference>
<dbReference type="InterPro" id="IPR013815">
    <property type="entry name" value="ATP_grasp_subdomain_1"/>
</dbReference>
<keyword evidence="15" id="KW-0175">Coiled coil</keyword>
<dbReference type="Gene3D" id="3.20.20.60">
    <property type="entry name" value="Phosphoenolpyruvate-binding domains"/>
    <property type="match status" value="1"/>
</dbReference>
<evidence type="ECO:0000256" key="9">
    <source>
        <dbReference type="ARBA" id="ARBA00022840"/>
    </source>
</evidence>
<keyword evidence="5 19" id="KW-0808">Transferase</keyword>
<dbReference type="PANTHER" id="PTHR22931">
    <property type="entry name" value="PHOSPHOENOLPYRUVATE DIKINASE-RELATED"/>
    <property type="match status" value="1"/>
</dbReference>
<dbReference type="HOGENOM" id="CLU_015345_0_2_9"/>
<dbReference type="InterPro" id="IPR018274">
    <property type="entry name" value="PEP_util_AS"/>
</dbReference>
<dbReference type="SUPFAM" id="SSF52009">
    <property type="entry name" value="Phosphohistidine domain"/>
    <property type="match status" value="1"/>
</dbReference>
<dbReference type="EC" id="2.7.9.1" evidence="3 11"/>
<dbReference type="Pfam" id="PF02896">
    <property type="entry name" value="PEP-utilizers_C"/>
    <property type="match status" value="1"/>
</dbReference>
<feature type="domain" description="Pyruvate phosphate dikinase AMP/ATP-binding" evidence="17">
    <location>
        <begin position="309"/>
        <end position="358"/>
    </location>
</feature>
<feature type="active site" description="Proton donor" evidence="12">
    <location>
        <position position="839"/>
    </location>
</feature>
<evidence type="ECO:0000256" key="14">
    <source>
        <dbReference type="PIRSR" id="PIRSR000853-3"/>
    </source>
</evidence>
<evidence type="ECO:0000256" key="6">
    <source>
        <dbReference type="ARBA" id="ARBA00022723"/>
    </source>
</evidence>
<feature type="binding site" evidence="13">
    <location>
        <position position="775"/>
    </location>
    <ligand>
        <name>substrate</name>
    </ligand>
</feature>
<dbReference type="eggNOG" id="COG0574">
    <property type="taxonomic scope" value="Bacteria"/>
</dbReference>
<evidence type="ECO:0000256" key="12">
    <source>
        <dbReference type="PIRSR" id="PIRSR000853-1"/>
    </source>
</evidence>
<evidence type="ECO:0000256" key="11">
    <source>
        <dbReference type="PIRNR" id="PIRNR000853"/>
    </source>
</evidence>
<dbReference type="GO" id="GO:0050242">
    <property type="term" value="F:pyruvate, phosphate dikinase activity"/>
    <property type="evidence" value="ECO:0007669"/>
    <property type="project" value="UniProtKB-UniRule"/>
</dbReference>
<proteinExistence type="inferred from homology"/>
<dbReference type="GO" id="GO:0005524">
    <property type="term" value="F:ATP binding"/>
    <property type="evidence" value="ECO:0007669"/>
    <property type="project" value="UniProtKB-UniRule"/>
</dbReference>
<evidence type="ECO:0000256" key="15">
    <source>
        <dbReference type="SAM" id="Coils"/>
    </source>
</evidence>
<dbReference type="PIRSF" id="PIRSF000853">
    <property type="entry name" value="PPDK"/>
    <property type="match status" value="1"/>
</dbReference>